<name>A0A031LM82_9CREN</name>
<dbReference type="GO" id="GO:0003735">
    <property type="term" value="F:structural constituent of ribosome"/>
    <property type="evidence" value="ECO:0007669"/>
    <property type="project" value="InterPro"/>
</dbReference>
<evidence type="ECO:0000256" key="5">
    <source>
        <dbReference type="ARBA" id="ARBA00023274"/>
    </source>
</evidence>
<dbReference type="InterPro" id="IPR023574">
    <property type="entry name" value="Ribosomal_uL4_dom_sf"/>
</dbReference>
<dbReference type="Pfam" id="PF00573">
    <property type="entry name" value="Ribosomal_L4"/>
    <property type="match status" value="1"/>
</dbReference>
<dbReference type="InterPro" id="IPR019970">
    <property type="entry name" value="Ribosomall_uL4-arc"/>
</dbReference>
<dbReference type="EMBL" id="JFZT01000047">
    <property type="protein sequence ID" value="EZQ03862.1"/>
    <property type="molecule type" value="Genomic_DNA"/>
</dbReference>
<sequence length="266" mass="29566">MYTEVKIKTVPIIDINGNQVKEIQLPSIFGYYVRNDLIRRAFLSSFTKSLQPKGRDPMAGRRTTAHSFGINLGMARVPRINVSGEGALAPNTVGGRLAFPPSTKKIIAEEINIKEKRLAIISAISAGSYTEFVKKRGHKIQEKLVLPVIISDEVCNLKKTKDVVSFLEKIGLSEELQRVKENRKIRPGKGKMRGRRYKRAVGPLFVVHNMNLPIVNAIRNIEGADVVAANNLSINHLAPGGHPGRLTIYTESSIEILKKRLEGRLL</sequence>
<keyword evidence="3 6" id="KW-0694">RNA-binding</keyword>
<dbReference type="SUPFAM" id="SSF52166">
    <property type="entry name" value="Ribosomal protein L4"/>
    <property type="match status" value="1"/>
</dbReference>
<dbReference type="OrthoDB" id="10737at2157"/>
<evidence type="ECO:0000256" key="3">
    <source>
        <dbReference type="ARBA" id="ARBA00022884"/>
    </source>
</evidence>
<dbReference type="GO" id="GO:0005840">
    <property type="term" value="C:ribosome"/>
    <property type="evidence" value="ECO:0007669"/>
    <property type="project" value="UniProtKB-KW"/>
</dbReference>
<keyword evidence="2 6" id="KW-0699">rRNA-binding</keyword>
<dbReference type="PANTHER" id="PTHR19431">
    <property type="entry name" value="60S RIBOSOMAL PROTEIN L4"/>
    <property type="match status" value="1"/>
</dbReference>
<keyword evidence="4 6" id="KW-0689">Ribosomal protein</keyword>
<evidence type="ECO:0000256" key="2">
    <source>
        <dbReference type="ARBA" id="ARBA00022730"/>
    </source>
</evidence>
<comment type="similarity">
    <text evidence="1 6">Belongs to the universal ribosomal protein uL4 family.</text>
</comment>
<comment type="function">
    <text evidence="6">One of the primary rRNA binding proteins, this protein initially binds near the 5'-end of the 23S rRNA. It is important during the early stages of 50S assembly. It makes multiple contacts with different domains of the 23S rRNA in the assembled 50S subunit and ribosome.</text>
</comment>
<evidence type="ECO:0000313" key="7">
    <source>
        <dbReference type="EMBL" id="EZQ03862.1"/>
    </source>
</evidence>
<evidence type="ECO:0000256" key="1">
    <source>
        <dbReference type="ARBA" id="ARBA00010528"/>
    </source>
</evidence>
<keyword evidence="8" id="KW-1185">Reference proteome</keyword>
<evidence type="ECO:0000256" key="6">
    <source>
        <dbReference type="HAMAP-Rule" id="MF_01328"/>
    </source>
</evidence>
<dbReference type="RefSeq" id="WP_048100031.1">
    <property type="nucleotide sequence ID" value="NZ_JFZT01000047.1"/>
</dbReference>
<dbReference type="GO" id="GO:1990904">
    <property type="term" value="C:ribonucleoprotein complex"/>
    <property type="evidence" value="ECO:0007669"/>
    <property type="project" value="UniProtKB-KW"/>
</dbReference>
<dbReference type="InterPro" id="IPR002136">
    <property type="entry name" value="Ribosomal_uL4"/>
</dbReference>
<dbReference type="Gene3D" id="3.40.1370.10">
    <property type="match status" value="1"/>
</dbReference>
<gene>
    <name evidence="7" type="primary">rpl4lp</name>
    <name evidence="6" type="synonym">rpl4</name>
    <name evidence="7" type="ORF">CM19_09080</name>
</gene>
<dbReference type="GO" id="GO:0019843">
    <property type="term" value="F:rRNA binding"/>
    <property type="evidence" value="ECO:0007669"/>
    <property type="project" value="UniProtKB-UniRule"/>
</dbReference>
<dbReference type="Proteomes" id="UP000024332">
    <property type="component" value="Unassembled WGS sequence"/>
</dbReference>
<dbReference type="STRING" id="1160895.CM19_09080"/>
<dbReference type="InterPro" id="IPR045240">
    <property type="entry name" value="Ribosomal_uL4_euk/arch"/>
</dbReference>
<reference evidence="7 8" key="1">
    <citation type="submission" date="2014-03" db="EMBL/GenBank/DDBJ databases">
        <title>Draft genome sequence of the novel thermoacidophilic archaea Acidianus copahuensis ALE1 strain, isolated from Copahue volcanic area in Neuquen Argentina.</title>
        <authorList>
            <person name="Urbieta M.S."/>
            <person name="Rascovan N."/>
            <person name="Castro C."/>
            <person name="Revale S."/>
            <person name="Giaveno M.A."/>
            <person name="Vazquez M.P."/>
            <person name="Donati E.R."/>
        </authorList>
    </citation>
    <scope>NUCLEOTIDE SEQUENCE [LARGE SCALE GENOMIC DNA]</scope>
    <source>
        <strain evidence="7 8">ALE1</strain>
    </source>
</reference>
<keyword evidence="5 6" id="KW-0687">Ribonucleoprotein</keyword>
<dbReference type="HAMAP" id="MF_01328_A">
    <property type="entry name" value="Ribosomal_uL4_A"/>
    <property type="match status" value="1"/>
</dbReference>
<proteinExistence type="inferred from homology"/>
<comment type="function">
    <text evidence="6">Forms part of the polypeptide exit tunnel.</text>
</comment>
<dbReference type="GO" id="GO:0006412">
    <property type="term" value="P:translation"/>
    <property type="evidence" value="ECO:0007669"/>
    <property type="project" value="UniProtKB-UniRule"/>
</dbReference>
<organism evidence="7 8">
    <name type="scientific">Candidatus Acidianus copahuensis</name>
    <dbReference type="NCBI Taxonomy" id="1160895"/>
    <lineage>
        <taxon>Archaea</taxon>
        <taxon>Thermoproteota</taxon>
        <taxon>Thermoprotei</taxon>
        <taxon>Sulfolobales</taxon>
        <taxon>Sulfolobaceae</taxon>
        <taxon>Acidianus</taxon>
    </lineage>
</organism>
<comment type="subunit">
    <text evidence="6">Part of the 50S ribosomal subunit.</text>
</comment>
<dbReference type="NCBIfam" id="TIGR03672">
    <property type="entry name" value="rpl4p_arch"/>
    <property type="match status" value="1"/>
</dbReference>
<protein>
    <recommendedName>
        <fullName evidence="6">Large ribosomal subunit protein uL4</fullName>
    </recommendedName>
</protein>
<evidence type="ECO:0000313" key="8">
    <source>
        <dbReference type="Proteomes" id="UP000024332"/>
    </source>
</evidence>
<evidence type="ECO:0000256" key="4">
    <source>
        <dbReference type="ARBA" id="ARBA00022980"/>
    </source>
</evidence>
<dbReference type="AlphaFoldDB" id="A0A031LM82"/>
<comment type="caution">
    <text evidence="7">The sequence shown here is derived from an EMBL/GenBank/DDBJ whole genome shotgun (WGS) entry which is preliminary data.</text>
</comment>
<accession>A0A031LM82</accession>